<organism evidence="1 2">
    <name type="scientific">Romanomermis culicivorax</name>
    <name type="common">Nematode worm</name>
    <dbReference type="NCBI Taxonomy" id="13658"/>
    <lineage>
        <taxon>Eukaryota</taxon>
        <taxon>Metazoa</taxon>
        <taxon>Ecdysozoa</taxon>
        <taxon>Nematoda</taxon>
        <taxon>Enoplea</taxon>
        <taxon>Dorylaimia</taxon>
        <taxon>Mermithida</taxon>
        <taxon>Mermithoidea</taxon>
        <taxon>Mermithidae</taxon>
        <taxon>Romanomermis</taxon>
    </lineage>
</organism>
<reference evidence="2" key="1">
    <citation type="submission" date="2022-11" db="UniProtKB">
        <authorList>
            <consortium name="WormBaseParasite"/>
        </authorList>
    </citation>
    <scope>IDENTIFICATION</scope>
</reference>
<keyword evidence="1" id="KW-1185">Reference proteome</keyword>
<evidence type="ECO:0000313" key="2">
    <source>
        <dbReference type="WBParaSite" id="nRc.2.0.1.t14823-RA"/>
    </source>
</evidence>
<protein>
    <submittedName>
        <fullName evidence="2">Uncharacterized protein</fullName>
    </submittedName>
</protein>
<dbReference type="AlphaFoldDB" id="A0A915IMZ8"/>
<dbReference type="Proteomes" id="UP000887565">
    <property type="component" value="Unplaced"/>
</dbReference>
<dbReference type="WBParaSite" id="nRc.2.0.1.t14823-RA">
    <property type="protein sequence ID" value="nRc.2.0.1.t14823-RA"/>
    <property type="gene ID" value="nRc.2.0.1.g14823"/>
</dbReference>
<name>A0A915IMZ8_ROMCU</name>
<accession>A0A915IMZ8</accession>
<evidence type="ECO:0000313" key="1">
    <source>
        <dbReference type="Proteomes" id="UP000887565"/>
    </source>
</evidence>
<proteinExistence type="predicted"/>
<sequence length="33" mass="3787">MSKTKTQTQTQEQVIMTIPTMGIHIIRLLPLPH</sequence>